<dbReference type="AlphaFoldDB" id="A0AAD9IVN6"/>
<evidence type="ECO:0000313" key="3">
    <source>
        <dbReference type="Proteomes" id="UP001208570"/>
    </source>
</evidence>
<dbReference type="GO" id="GO:0005524">
    <property type="term" value="F:ATP binding"/>
    <property type="evidence" value="ECO:0007669"/>
    <property type="project" value="InterPro"/>
</dbReference>
<dbReference type="Proteomes" id="UP001208570">
    <property type="component" value="Unassembled WGS sequence"/>
</dbReference>
<comment type="caution">
    <text evidence="2">The sequence shown here is derived from an EMBL/GenBank/DDBJ whole genome shotgun (WGS) entry which is preliminary data.</text>
</comment>
<reference evidence="2" key="1">
    <citation type="journal article" date="2023" name="Mol. Biol. Evol.">
        <title>Third-Generation Sequencing Reveals the Adaptive Role of the Epigenome in Three Deep-Sea Polychaetes.</title>
        <authorList>
            <person name="Perez M."/>
            <person name="Aroh O."/>
            <person name="Sun Y."/>
            <person name="Lan Y."/>
            <person name="Juniper S.K."/>
            <person name="Young C.R."/>
            <person name="Angers B."/>
            <person name="Qian P.Y."/>
        </authorList>
    </citation>
    <scope>NUCLEOTIDE SEQUENCE</scope>
    <source>
        <strain evidence="2">P08H-3</strain>
    </source>
</reference>
<organism evidence="2 3">
    <name type="scientific">Paralvinella palmiformis</name>
    <dbReference type="NCBI Taxonomy" id="53620"/>
    <lineage>
        <taxon>Eukaryota</taxon>
        <taxon>Metazoa</taxon>
        <taxon>Spiralia</taxon>
        <taxon>Lophotrochozoa</taxon>
        <taxon>Annelida</taxon>
        <taxon>Polychaeta</taxon>
        <taxon>Sedentaria</taxon>
        <taxon>Canalipalpata</taxon>
        <taxon>Terebellida</taxon>
        <taxon>Terebelliformia</taxon>
        <taxon>Alvinellidae</taxon>
        <taxon>Paralvinella</taxon>
    </lineage>
</organism>
<dbReference type="Pfam" id="PF20668">
    <property type="entry name" value="DUF6815"/>
    <property type="match status" value="1"/>
</dbReference>
<dbReference type="SUPFAM" id="SSF56059">
    <property type="entry name" value="Glutathione synthetase ATP-binding domain-like"/>
    <property type="match status" value="1"/>
</dbReference>
<accession>A0AAD9IVN6</accession>
<dbReference type="NCBIfam" id="NF033816">
    <property type="entry name" value="Cj0069_fam"/>
    <property type="match status" value="1"/>
</dbReference>
<dbReference type="InterPro" id="IPR013815">
    <property type="entry name" value="ATP_grasp_subdomain_1"/>
</dbReference>
<keyword evidence="3" id="KW-1185">Reference proteome</keyword>
<dbReference type="Gene3D" id="3.30.1490.20">
    <property type="entry name" value="ATP-grasp fold, A domain"/>
    <property type="match status" value="1"/>
</dbReference>
<dbReference type="EMBL" id="JAODUP010001205">
    <property type="protein sequence ID" value="KAK2140915.1"/>
    <property type="molecule type" value="Genomic_DNA"/>
</dbReference>
<protein>
    <recommendedName>
        <fullName evidence="1">DUF6815 domain-containing protein</fullName>
    </recommendedName>
</protein>
<sequence>MAAGLLATSHVARQRPHRSFWKVASRDVSERTIFEYKERRPDSEEALFAAANTRVSWRSSRRSPFPFLIVRFYGEWRWLKREMGKFSKVLVLEVECAKDKNPNTPGGKYRRDTPWLVEAFKKKGVESEILFITNADNADNLSSRFPNTAFLGRVNPMDYPGVLTLNEYVDILNGLDKKGLLLGPIPEHMDRLGSKMILYELRDSTMGVEGVKLHLYQNMKKNSGEIDEIIPKGGPPRVLKMMRGSTGLGVWKLENKSDDVILLTDAYTQKTEDVPRKEASIAVVLNKFCQLCQEDAISMPFLPLIKEGEFRFLMSKGKILEIVHKRPVDANAFTATLRSGAVYTILDLEEHKKMVDSVEKWAQDIKQIMKLSDIPYWWSVDCIEAEGCNDKQIPSSNPGRHLVLSEINCSCLGLVADTSEEAKQKGMRFADMIADICLD</sequence>
<feature type="domain" description="DUF6815" evidence="1">
    <location>
        <begin position="307"/>
        <end position="413"/>
    </location>
</feature>
<evidence type="ECO:0000313" key="2">
    <source>
        <dbReference type="EMBL" id="KAK2140915.1"/>
    </source>
</evidence>
<gene>
    <name evidence="2" type="ORF">LSH36_1205g00101</name>
</gene>
<evidence type="ECO:0000259" key="1">
    <source>
        <dbReference type="Pfam" id="PF20668"/>
    </source>
</evidence>
<dbReference type="InterPro" id="IPR049212">
    <property type="entry name" value="DUF6815"/>
</dbReference>
<dbReference type="Gene3D" id="3.30.470.20">
    <property type="entry name" value="ATP-grasp fold, B domain"/>
    <property type="match status" value="1"/>
</dbReference>
<proteinExistence type="predicted"/>
<name>A0AAD9IVN6_9ANNE</name>